<dbReference type="RefSeq" id="XP_033691057.1">
    <property type="nucleotide sequence ID" value="XM_033832468.1"/>
</dbReference>
<evidence type="ECO:0000313" key="2">
    <source>
        <dbReference type="EMBL" id="KAF2256053.1"/>
    </source>
</evidence>
<sequence length="179" mass="20827">MRTSINAGSVSKTKLHPPSTQGPQSLKYYANTSTHFTSVLFQCCSGKIGLRDALFSIRAKVRHAKSSSPLLLTAFSFQGIHDRFCDLCYERPRRRQTVRHLFLHCTRLDNARNELIFDTGHRNFARWLTTDSRAAAKWAFRYFPLEQFDWMREYLSLLDEEPAEQLHDETPRSPTHVLH</sequence>
<gene>
    <name evidence="2" type="ORF">BU26DRAFT_557527</name>
</gene>
<accession>A0A6A6J3J6</accession>
<evidence type="ECO:0000256" key="1">
    <source>
        <dbReference type="SAM" id="MobiDB-lite"/>
    </source>
</evidence>
<reference evidence="2" key="1">
    <citation type="journal article" date="2020" name="Stud. Mycol.">
        <title>101 Dothideomycetes genomes: a test case for predicting lifestyles and emergence of pathogens.</title>
        <authorList>
            <person name="Haridas S."/>
            <person name="Albert R."/>
            <person name="Binder M."/>
            <person name="Bloem J."/>
            <person name="Labutti K."/>
            <person name="Salamov A."/>
            <person name="Andreopoulos B."/>
            <person name="Baker S."/>
            <person name="Barry K."/>
            <person name="Bills G."/>
            <person name="Bluhm B."/>
            <person name="Cannon C."/>
            <person name="Castanera R."/>
            <person name="Culley D."/>
            <person name="Daum C."/>
            <person name="Ezra D."/>
            <person name="Gonzalez J."/>
            <person name="Henrissat B."/>
            <person name="Kuo A."/>
            <person name="Liang C."/>
            <person name="Lipzen A."/>
            <person name="Lutzoni F."/>
            <person name="Magnuson J."/>
            <person name="Mondo S."/>
            <person name="Nolan M."/>
            <person name="Ohm R."/>
            <person name="Pangilinan J."/>
            <person name="Park H.-J."/>
            <person name="Ramirez L."/>
            <person name="Alfaro M."/>
            <person name="Sun H."/>
            <person name="Tritt A."/>
            <person name="Yoshinaga Y."/>
            <person name="Zwiers L.-H."/>
            <person name="Turgeon B."/>
            <person name="Goodwin S."/>
            <person name="Spatafora J."/>
            <person name="Crous P."/>
            <person name="Grigoriev I."/>
        </authorList>
    </citation>
    <scope>NUCLEOTIDE SEQUENCE</scope>
    <source>
        <strain evidence="2">CBS 122368</strain>
    </source>
</reference>
<name>A0A6A6J3J6_9PLEO</name>
<dbReference type="GeneID" id="54585798"/>
<dbReference type="OrthoDB" id="3935025at2759"/>
<keyword evidence="3" id="KW-1185">Reference proteome</keyword>
<proteinExistence type="predicted"/>
<feature type="region of interest" description="Disordered" evidence="1">
    <location>
        <begin position="1"/>
        <end position="22"/>
    </location>
</feature>
<evidence type="ECO:0000313" key="3">
    <source>
        <dbReference type="Proteomes" id="UP000800094"/>
    </source>
</evidence>
<dbReference type="Proteomes" id="UP000800094">
    <property type="component" value="Unassembled WGS sequence"/>
</dbReference>
<dbReference type="AlphaFoldDB" id="A0A6A6J3J6"/>
<organism evidence="2 3">
    <name type="scientific">Trematosphaeria pertusa</name>
    <dbReference type="NCBI Taxonomy" id="390896"/>
    <lineage>
        <taxon>Eukaryota</taxon>
        <taxon>Fungi</taxon>
        <taxon>Dikarya</taxon>
        <taxon>Ascomycota</taxon>
        <taxon>Pezizomycotina</taxon>
        <taxon>Dothideomycetes</taxon>
        <taxon>Pleosporomycetidae</taxon>
        <taxon>Pleosporales</taxon>
        <taxon>Massarineae</taxon>
        <taxon>Trematosphaeriaceae</taxon>
        <taxon>Trematosphaeria</taxon>
    </lineage>
</organism>
<dbReference type="EMBL" id="ML987189">
    <property type="protein sequence ID" value="KAF2256053.1"/>
    <property type="molecule type" value="Genomic_DNA"/>
</dbReference>
<protein>
    <submittedName>
        <fullName evidence="2">Uncharacterized protein</fullName>
    </submittedName>
</protein>